<dbReference type="GO" id="GO:0003676">
    <property type="term" value="F:nucleic acid binding"/>
    <property type="evidence" value="ECO:0007669"/>
    <property type="project" value="InterPro"/>
</dbReference>
<reference evidence="2 3" key="1">
    <citation type="submission" date="2013-05" db="EMBL/GenBank/DDBJ databases">
        <title>Drechslerella stenobrocha genome reveals carnivorous origination and mechanical trapping mechanism of predatory fungi.</title>
        <authorList>
            <person name="Liu X."/>
            <person name="Zhang W."/>
            <person name="Liu K."/>
        </authorList>
    </citation>
    <scope>NUCLEOTIDE SEQUENCE [LARGE SCALE GENOMIC DNA]</scope>
    <source>
        <strain evidence="2 3">248</strain>
    </source>
</reference>
<dbReference type="Pfam" id="PF01612">
    <property type="entry name" value="DNA_pol_A_exo1"/>
    <property type="match status" value="1"/>
</dbReference>
<dbReference type="PANTHER" id="PTHR43040:SF1">
    <property type="entry name" value="RIBONUCLEASE D"/>
    <property type="match status" value="1"/>
</dbReference>
<feature type="domain" description="3'-5' exonuclease" evidence="1">
    <location>
        <begin position="14"/>
        <end position="214"/>
    </location>
</feature>
<sequence>MTSPLDSTYSLVGTVSDLAAVVDKLVNLPASPPSLYIDLEGVNLCRYGSISIITIYVYPLDFTFLIDVHNLGDAAFTTPGTENPGVTLKSILEDPAVPVVLFDVRNDNDALANTFKVRLAGVIDIQLMEVACRWGSKRYLNGLSRVLRTYQVIEPREMARWAAVKEEGVRLFAPESGGSYDVFNQRPLSETLAKYCVQDVRFLKRLWDLFAPNLERPSMANWKTRVRDETLRRVALCDNPRYNPKGRERAMAPYNWQ</sequence>
<name>W7IFW2_9PEZI</name>
<dbReference type="InterPro" id="IPR012337">
    <property type="entry name" value="RNaseH-like_sf"/>
</dbReference>
<dbReference type="GO" id="GO:0006139">
    <property type="term" value="P:nucleobase-containing compound metabolic process"/>
    <property type="evidence" value="ECO:0007669"/>
    <property type="project" value="InterPro"/>
</dbReference>
<dbReference type="GO" id="GO:0008408">
    <property type="term" value="F:3'-5' exonuclease activity"/>
    <property type="evidence" value="ECO:0007669"/>
    <property type="project" value="InterPro"/>
</dbReference>
<organism evidence="2 3">
    <name type="scientific">Drechslerella stenobrocha 248</name>
    <dbReference type="NCBI Taxonomy" id="1043628"/>
    <lineage>
        <taxon>Eukaryota</taxon>
        <taxon>Fungi</taxon>
        <taxon>Dikarya</taxon>
        <taxon>Ascomycota</taxon>
        <taxon>Pezizomycotina</taxon>
        <taxon>Orbiliomycetes</taxon>
        <taxon>Orbiliales</taxon>
        <taxon>Orbiliaceae</taxon>
        <taxon>Drechslerella</taxon>
    </lineage>
</organism>
<gene>
    <name evidence="2" type="ORF">DRE_02624</name>
</gene>
<dbReference type="InterPro" id="IPR036397">
    <property type="entry name" value="RNaseH_sf"/>
</dbReference>
<dbReference type="HOGENOM" id="CLU_061834_1_1_1"/>
<dbReference type="Gene3D" id="3.30.420.10">
    <property type="entry name" value="Ribonuclease H-like superfamily/Ribonuclease H"/>
    <property type="match status" value="1"/>
</dbReference>
<dbReference type="SUPFAM" id="SSF53098">
    <property type="entry name" value="Ribonuclease H-like"/>
    <property type="match status" value="1"/>
</dbReference>
<dbReference type="InterPro" id="IPR002562">
    <property type="entry name" value="3'-5'_exonuclease_dom"/>
</dbReference>
<evidence type="ECO:0000259" key="1">
    <source>
        <dbReference type="Pfam" id="PF01612"/>
    </source>
</evidence>
<keyword evidence="3" id="KW-1185">Reference proteome</keyword>
<accession>W7IFW2</accession>
<dbReference type="Proteomes" id="UP000024837">
    <property type="component" value="Unassembled WGS sequence"/>
</dbReference>
<proteinExistence type="predicted"/>
<evidence type="ECO:0000313" key="2">
    <source>
        <dbReference type="EMBL" id="EWC48045.1"/>
    </source>
</evidence>
<dbReference type="AlphaFoldDB" id="W7IFW2"/>
<dbReference type="PANTHER" id="PTHR43040">
    <property type="entry name" value="RIBONUCLEASE D"/>
    <property type="match status" value="1"/>
</dbReference>
<dbReference type="OrthoDB" id="26838at2759"/>
<evidence type="ECO:0000313" key="3">
    <source>
        <dbReference type="Proteomes" id="UP000024837"/>
    </source>
</evidence>
<protein>
    <recommendedName>
        <fullName evidence="1">3'-5' exonuclease domain-containing protein</fullName>
    </recommendedName>
</protein>
<dbReference type="EMBL" id="KI966406">
    <property type="protein sequence ID" value="EWC48045.1"/>
    <property type="molecule type" value="Genomic_DNA"/>
</dbReference>